<sequence length="179" mass="20823">MIMKKLLLIFFLLAISAHFTFADTIAINHFVIKENPFAKNEVAVIATDTANVIQENVTGLFTFTMNGFEEQLKFDKGTAFYRHKIDKSTFIYARHRNDKGTHSILYYIYKHDDKLSPFHISWVLLLAIPCGLVLLAYMFKRFIIIAIIIFCIFMYFNYHNNLSIPTFFQSIIDGLKGIF</sequence>
<organism evidence="3 4">
    <name type="scientific">Mucilaginibacter xinganensis</name>
    <dbReference type="NCBI Taxonomy" id="1234841"/>
    <lineage>
        <taxon>Bacteria</taxon>
        <taxon>Pseudomonadati</taxon>
        <taxon>Bacteroidota</taxon>
        <taxon>Sphingobacteriia</taxon>
        <taxon>Sphingobacteriales</taxon>
        <taxon>Sphingobacteriaceae</taxon>
        <taxon>Mucilaginibacter</taxon>
    </lineage>
</organism>
<feature type="signal peptide" evidence="2">
    <location>
        <begin position="1"/>
        <end position="22"/>
    </location>
</feature>
<feature type="transmembrane region" description="Helical" evidence="1">
    <location>
        <begin position="142"/>
        <end position="158"/>
    </location>
</feature>
<accession>A0A223NUZ7</accession>
<dbReference type="EMBL" id="CP022743">
    <property type="protein sequence ID" value="ASU33705.1"/>
    <property type="molecule type" value="Genomic_DNA"/>
</dbReference>
<dbReference type="AlphaFoldDB" id="A0A223NUZ7"/>
<keyword evidence="1" id="KW-0472">Membrane</keyword>
<dbReference type="Proteomes" id="UP000215002">
    <property type="component" value="Chromosome"/>
</dbReference>
<feature type="transmembrane region" description="Helical" evidence="1">
    <location>
        <begin position="119"/>
        <end position="137"/>
    </location>
</feature>
<name>A0A223NUZ7_9SPHI</name>
<protein>
    <submittedName>
        <fullName evidence="3">Uncharacterized protein</fullName>
    </submittedName>
</protein>
<keyword evidence="1" id="KW-0812">Transmembrane</keyword>
<evidence type="ECO:0000313" key="3">
    <source>
        <dbReference type="EMBL" id="ASU33705.1"/>
    </source>
</evidence>
<keyword evidence="2" id="KW-0732">Signal</keyword>
<proteinExistence type="predicted"/>
<gene>
    <name evidence="3" type="ORF">MuYL_1809</name>
</gene>
<dbReference type="KEGG" id="muc:MuYL_1809"/>
<reference evidence="3 4" key="1">
    <citation type="submission" date="2017-08" db="EMBL/GenBank/DDBJ databases">
        <title>Complete genome sequence of Mucilaginibacter sp. strain BJC16-A31.</title>
        <authorList>
            <consortium name="Henan University of Science and Technology"/>
            <person name="You X."/>
        </authorList>
    </citation>
    <scope>NUCLEOTIDE SEQUENCE [LARGE SCALE GENOMIC DNA]</scope>
    <source>
        <strain evidence="3 4">BJC16-A31</strain>
    </source>
</reference>
<evidence type="ECO:0000256" key="1">
    <source>
        <dbReference type="SAM" id="Phobius"/>
    </source>
</evidence>
<keyword evidence="4" id="KW-1185">Reference proteome</keyword>
<evidence type="ECO:0000313" key="4">
    <source>
        <dbReference type="Proteomes" id="UP000215002"/>
    </source>
</evidence>
<evidence type="ECO:0000256" key="2">
    <source>
        <dbReference type="SAM" id="SignalP"/>
    </source>
</evidence>
<feature type="chain" id="PRO_5012646261" evidence="2">
    <location>
        <begin position="23"/>
        <end position="179"/>
    </location>
</feature>
<keyword evidence="1" id="KW-1133">Transmembrane helix</keyword>